<gene>
    <name evidence="2" type="ORF">TAV2_LOCUS5756</name>
</gene>
<organism evidence="2 3">
    <name type="scientific">Thlaspi arvense</name>
    <name type="common">Field penny-cress</name>
    <dbReference type="NCBI Taxonomy" id="13288"/>
    <lineage>
        <taxon>Eukaryota</taxon>
        <taxon>Viridiplantae</taxon>
        <taxon>Streptophyta</taxon>
        <taxon>Embryophyta</taxon>
        <taxon>Tracheophyta</taxon>
        <taxon>Spermatophyta</taxon>
        <taxon>Magnoliopsida</taxon>
        <taxon>eudicotyledons</taxon>
        <taxon>Gunneridae</taxon>
        <taxon>Pentapetalae</taxon>
        <taxon>rosids</taxon>
        <taxon>malvids</taxon>
        <taxon>Brassicales</taxon>
        <taxon>Brassicaceae</taxon>
        <taxon>Thlaspideae</taxon>
        <taxon>Thlaspi</taxon>
    </lineage>
</organism>
<reference evidence="2 3" key="1">
    <citation type="submission" date="2022-03" db="EMBL/GenBank/DDBJ databases">
        <authorList>
            <person name="Nunn A."/>
            <person name="Chopra R."/>
            <person name="Nunn A."/>
            <person name="Contreras Garrido A."/>
        </authorList>
    </citation>
    <scope>NUCLEOTIDE SEQUENCE [LARGE SCALE GENOMIC DNA]</scope>
</reference>
<sequence length="74" mass="8409">MDNKSRVAMMMMFVLVVMAATGGEAINHFCSFQCSMTCHGLEFTSPCYKQCMIECDHHFTCNFLLNFSLADHDD</sequence>
<keyword evidence="3" id="KW-1185">Reference proteome</keyword>
<feature type="chain" id="PRO_5043829763" evidence="1">
    <location>
        <begin position="26"/>
        <end position="74"/>
    </location>
</feature>
<name>A0AAU9RS62_THLAR</name>
<dbReference type="AlphaFoldDB" id="A0AAU9RS62"/>
<proteinExistence type="predicted"/>
<evidence type="ECO:0000313" key="3">
    <source>
        <dbReference type="Proteomes" id="UP000836841"/>
    </source>
</evidence>
<dbReference type="EMBL" id="OU466858">
    <property type="protein sequence ID" value="CAH2047983.1"/>
    <property type="molecule type" value="Genomic_DNA"/>
</dbReference>
<evidence type="ECO:0000256" key="1">
    <source>
        <dbReference type="SAM" id="SignalP"/>
    </source>
</evidence>
<accession>A0AAU9RS62</accession>
<keyword evidence="1" id="KW-0732">Signal</keyword>
<evidence type="ECO:0000313" key="2">
    <source>
        <dbReference type="EMBL" id="CAH2047983.1"/>
    </source>
</evidence>
<dbReference type="Proteomes" id="UP000836841">
    <property type="component" value="Chromosome 2"/>
</dbReference>
<protein>
    <submittedName>
        <fullName evidence="2">Uncharacterized protein</fullName>
    </submittedName>
</protein>
<feature type="signal peptide" evidence="1">
    <location>
        <begin position="1"/>
        <end position="25"/>
    </location>
</feature>